<gene>
    <name evidence="1" type="ORF">FHS68_005105</name>
</gene>
<evidence type="ECO:0000313" key="2">
    <source>
        <dbReference type="Proteomes" id="UP001179181"/>
    </source>
</evidence>
<evidence type="ECO:0008006" key="3">
    <source>
        <dbReference type="Google" id="ProtNLM"/>
    </source>
</evidence>
<sequence>MSKFIYVWFAFKTMFCTCQPDHKAYGFRKMRSHYKINKIGKLPIVASESSGLAKAGGNNTFWTHNDSGGTAELYKIDLQGKLVATETVPNAKNIDWEDLAQDNDGNLYIGDIGNNTVPRKSFDIYKFNVEDQHTEKITFHYAGQENSHSSPEKPILDSESFFYHDKKLWLFSKNWEKNKFVKLYSVPAEKGDYELAALDSIKINTQVTSADISPDGKTFALLTYGKILTFQISENGIDFKKPLACFRLVKKQNEALLFLNNTDMLVTNEQRNIYRIIYR</sequence>
<evidence type="ECO:0000313" key="1">
    <source>
        <dbReference type="EMBL" id="NIJ55910.1"/>
    </source>
</evidence>
<organism evidence="1 2">
    <name type="scientific">Dyadobacter arcticus</name>
    <dbReference type="NCBI Taxonomy" id="1078754"/>
    <lineage>
        <taxon>Bacteria</taxon>
        <taxon>Pseudomonadati</taxon>
        <taxon>Bacteroidota</taxon>
        <taxon>Cytophagia</taxon>
        <taxon>Cytophagales</taxon>
        <taxon>Spirosomataceae</taxon>
        <taxon>Dyadobacter</taxon>
    </lineage>
</organism>
<accession>A0ABX0UVT9</accession>
<proteinExistence type="predicted"/>
<keyword evidence="2" id="KW-1185">Reference proteome</keyword>
<dbReference type="Proteomes" id="UP001179181">
    <property type="component" value="Unassembled WGS sequence"/>
</dbReference>
<protein>
    <recommendedName>
        <fullName evidence="3">Esterase-like activity of phytase family protein</fullName>
    </recommendedName>
</protein>
<dbReference type="EMBL" id="JAASQJ010000007">
    <property type="protein sequence ID" value="NIJ55910.1"/>
    <property type="molecule type" value="Genomic_DNA"/>
</dbReference>
<dbReference type="SUPFAM" id="SSF82171">
    <property type="entry name" value="DPP6 N-terminal domain-like"/>
    <property type="match status" value="1"/>
</dbReference>
<comment type="caution">
    <text evidence="1">The sequence shown here is derived from an EMBL/GenBank/DDBJ whole genome shotgun (WGS) entry which is preliminary data.</text>
</comment>
<dbReference type="SUPFAM" id="SSF101898">
    <property type="entry name" value="NHL repeat"/>
    <property type="match status" value="1"/>
</dbReference>
<reference evidence="1 2" key="1">
    <citation type="submission" date="2020-03" db="EMBL/GenBank/DDBJ databases">
        <title>Genomic Encyclopedia of Type Strains, Phase IV (KMG-IV): sequencing the most valuable type-strain genomes for metagenomic binning, comparative biology and taxonomic classification.</title>
        <authorList>
            <person name="Goeker M."/>
        </authorList>
    </citation>
    <scope>NUCLEOTIDE SEQUENCE [LARGE SCALE GENOMIC DNA]</scope>
    <source>
        <strain evidence="1 2">DSM 102865</strain>
    </source>
</reference>
<dbReference type="RefSeq" id="WP_167276526.1">
    <property type="nucleotide sequence ID" value="NZ_JAASQJ010000007.1"/>
</dbReference>
<name>A0ABX0UVT9_9BACT</name>